<dbReference type="PANTHER" id="PTHR12203:SF118">
    <property type="entry name" value="BETA-1,2-XYLOSYLTRANSFERASE 1"/>
    <property type="match status" value="1"/>
</dbReference>
<dbReference type="InterPro" id="IPR051091">
    <property type="entry name" value="O-Glucosyltr/Glycosyltrsf_90"/>
</dbReference>
<dbReference type="OrthoDB" id="541052at2759"/>
<evidence type="ECO:0000313" key="5">
    <source>
        <dbReference type="Proteomes" id="UP000076154"/>
    </source>
</evidence>
<gene>
    <name evidence="4" type="primary">CXT1_0</name>
    <name evidence="4" type="ORF">Hypma_014729</name>
</gene>
<dbReference type="Pfam" id="PF05686">
    <property type="entry name" value="Glyco_transf_90"/>
    <property type="match status" value="1"/>
</dbReference>
<sequence length="632" mass="72728">MSFLQAKGHRRRLFLTFVLLLSALFLHQSFSSRPHILTDTEPLSPTAGNTVSQTGPTPQNGNAPPTSHDTDQDSMHGRHVYSPDGLLHVNPNAPHPMLGLINESEVKWQKKLDRASRTLGEAVVEYKRRYGRAPPRGFDDWRPCTKFNTPRSLYRWDFAQELNVQLPDEYDTIHRELEPFWGIDPLDLAEIQAIQETKPDSFTLAKNDTHDTHLARTAFTDPETWEQRALLRGLDEIIDLLEPVEDALPLFRAVFSPHDNPNLLSDWHVMNAALDAAAAGTYVDLSNIPAPKHLGFASACPPNSPAHPVEEPINQRIRPPPRISKTFIYDHRLSMDPCQHPHIFYHHAQYVAHDLGPRPQPTLALQFAYCKTPLFHDIQTPGFIAWTEDILPRENDPEWENKVDERLAWRGSNTGMNFNEGTRWRCSQRIHLVQMANELNGTVKVLFPLEGEDARWEEREVRKGLINPAFMDVGFTGKPLGCDEAYCQYLETQFEWRRKQSANGKEAGNHKYIVDVDGNGWSSRFKRLITSNSIIFKATAYPEWWLDRSQPWVHYVPIQVDYSDLYDAYAFFRGGLYGEGNHDHLARKIAYAGREWSKSFWRKDDMTVYFFRLLLEYARVMSPDREAMSYPG</sequence>
<keyword evidence="5" id="KW-1185">Reference proteome</keyword>
<organism evidence="4 5">
    <name type="scientific">Hypsizygus marmoreus</name>
    <name type="common">White beech mushroom</name>
    <name type="synonym">Agaricus marmoreus</name>
    <dbReference type="NCBI Taxonomy" id="39966"/>
    <lineage>
        <taxon>Eukaryota</taxon>
        <taxon>Fungi</taxon>
        <taxon>Dikarya</taxon>
        <taxon>Basidiomycota</taxon>
        <taxon>Agaricomycotina</taxon>
        <taxon>Agaricomycetes</taxon>
        <taxon>Agaricomycetidae</taxon>
        <taxon>Agaricales</taxon>
        <taxon>Tricholomatineae</taxon>
        <taxon>Lyophyllaceae</taxon>
        <taxon>Hypsizygus</taxon>
    </lineage>
</organism>
<evidence type="ECO:0000256" key="2">
    <source>
        <dbReference type="SAM" id="SignalP"/>
    </source>
</evidence>
<feature type="compositionally biased region" description="Polar residues" evidence="1">
    <location>
        <begin position="41"/>
        <end position="67"/>
    </location>
</feature>
<dbReference type="InterPro" id="IPR006598">
    <property type="entry name" value="CAP10"/>
</dbReference>
<feature type="signal peptide" evidence="2">
    <location>
        <begin position="1"/>
        <end position="31"/>
    </location>
</feature>
<dbReference type="InParanoid" id="A0A369JIF2"/>
<evidence type="ECO:0000313" key="4">
    <source>
        <dbReference type="EMBL" id="RDB18606.1"/>
    </source>
</evidence>
<evidence type="ECO:0000259" key="3">
    <source>
        <dbReference type="SMART" id="SM00672"/>
    </source>
</evidence>
<dbReference type="EMBL" id="LUEZ02000090">
    <property type="protein sequence ID" value="RDB18606.1"/>
    <property type="molecule type" value="Genomic_DNA"/>
</dbReference>
<feature type="region of interest" description="Disordered" evidence="1">
    <location>
        <begin position="35"/>
        <end position="79"/>
    </location>
</feature>
<dbReference type="AlphaFoldDB" id="A0A369JIF2"/>
<proteinExistence type="predicted"/>
<keyword evidence="2" id="KW-0732">Signal</keyword>
<feature type="chain" id="PRO_5016571462" evidence="2">
    <location>
        <begin position="32"/>
        <end position="632"/>
    </location>
</feature>
<evidence type="ECO:0000256" key="1">
    <source>
        <dbReference type="SAM" id="MobiDB-lite"/>
    </source>
</evidence>
<name>A0A369JIF2_HYPMA</name>
<dbReference type="GO" id="GO:0016740">
    <property type="term" value="F:transferase activity"/>
    <property type="evidence" value="ECO:0007669"/>
    <property type="project" value="UniProtKB-KW"/>
</dbReference>
<feature type="domain" description="Glycosyl transferase CAP10" evidence="3">
    <location>
        <begin position="354"/>
        <end position="624"/>
    </location>
</feature>
<protein>
    <submittedName>
        <fullName evidence="4">Beta-1,2-xylosyltransferase 1</fullName>
    </submittedName>
</protein>
<dbReference type="Proteomes" id="UP000076154">
    <property type="component" value="Unassembled WGS sequence"/>
</dbReference>
<dbReference type="PANTHER" id="PTHR12203">
    <property type="entry name" value="KDEL LYS-ASP-GLU-LEU CONTAINING - RELATED"/>
    <property type="match status" value="1"/>
</dbReference>
<dbReference type="SMART" id="SM00672">
    <property type="entry name" value="CAP10"/>
    <property type="match status" value="1"/>
</dbReference>
<reference evidence="4" key="1">
    <citation type="submission" date="2018-04" db="EMBL/GenBank/DDBJ databases">
        <title>Whole genome sequencing of Hypsizygus marmoreus.</title>
        <authorList>
            <person name="Choi I.-G."/>
            <person name="Min B."/>
            <person name="Kim J.-G."/>
            <person name="Kim S."/>
            <person name="Oh Y.-L."/>
            <person name="Kong W.-S."/>
            <person name="Park H."/>
            <person name="Jeong J."/>
            <person name="Song E.-S."/>
        </authorList>
    </citation>
    <scope>NUCLEOTIDE SEQUENCE [LARGE SCALE GENOMIC DNA]</scope>
    <source>
        <strain evidence="4">51987-8</strain>
    </source>
</reference>
<accession>A0A369JIF2</accession>
<comment type="caution">
    <text evidence="4">The sequence shown here is derived from an EMBL/GenBank/DDBJ whole genome shotgun (WGS) entry which is preliminary data.</text>
</comment>